<accession>A0A918DU76</accession>
<reference evidence="1" key="2">
    <citation type="submission" date="2020-09" db="EMBL/GenBank/DDBJ databases">
        <authorList>
            <person name="Sun Q."/>
            <person name="Zhou Y."/>
        </authorList>
    </citation>
    <scope>NUCLEOTIDE SEQUENCE</scope>
    <source>
        <strain evidence="1">CGMCC 4.7368</strain>
    </source>
</reference>
<dbReference type="RefSeq" id="WP_263648927.1">
    <property type="nucleotide sequence ID" value="NZ_BMNH01000053.1"/>
</dbReference>
<protein>
    <submittedName>
        <fullName evidence="1">Uncharacterized protein</fullName>
    </submittedName>
</protein>
<keyword evidence="2" id="KW-1185">Reference proteome</keyword>
<name>A0A918DU76_9ACTN</name>
<evidence type="ECO:0000313" key="1">
    <source>
        <dbReference type="EMBL" id="GGO83456.1"/>
    </source>
</evidence>
<dbReference type="EMBL" id="BMNH01000053">
    <property type="protein sequence ID" value="GGO83456.1"/>
    <property type="molecule type" value="Genomic_DNA"/>
</dbReference>
<dbReference type="Proteomes" id="UP000646523">
    <property type="component" value="Unassembled WGS sequence"/>
</dbReference>
<reference evidence="1" key="1">
    <citation type="journal article" date="2014" name="Int. J. Syst. Evol. Microbiol.">
        <title>Complete genome sequence of Corynebacterium casei LMG S-19264T (=DSM 44701T), isolated from a smear-ripened cheese.</title>
        <authorList>
            <consortium name="US DOE Joint Genome Institute (JGI-PGF)"/>
            <person name="Walter F."/>
            <person name="Albersmeier A."/>
            <person name="Kalinowski J."/>
            <person name="Ruckert C."/>
        </authorList>
    </citation>
    <scope>NUCLEOTIDE SEQUENCE</scope>
    <source>
        <strain evidence="1">CGMCC 4.7368</strain>
    </source>
</reference>
<gene>
    <name evidence="1" type="ORF">GCM10012289_76950</name>
</gene>
<evidence type="ECO:0000313" key="2">
    <source>
        <dbReference type="Proteomes" id="UP000646523"/>
    </source>
</evidence>
<proteinExistence type="predicted"/>
<dbReference type="AlphaFoldDB" id="A0A918DU76"/>
<sequence length="44" mass="4688">MFDMAAHVKALVDQAPPPTPEQIARLRLILMGSEIKGEGVDVAA</sequence>
<comment type="caution">
    <text evidence="1">The sequence shown here is derived from an EMBL/GenBank/DDBJ whole genome shotgun (WGS) entry which is preliminary data.</text>
</comment>
<organism evidence="1 2">
    <name type="scientific">Nonomuraea cavernae</name>
    <dbReference type="NCBI Taxonomy" id="2045107"/>
    <lineage>
        <taxon>Bacteria</taxon>
        <taxon>Bacillati</taxon>
        <taxon>Actinomycetota</taxon>
        <taxon>Actinomycetes</taxon>
        <taxon>Streptosporangiales</taxon>
        <taxon>Streptosporangiaceae</taxon>
        <taxon>Nonomuraea</taxon>
    </lineage>
</organism>